<evidence type="ECO:0000256" key="1">
    <source>
        <dbReference type="SAM" id="MobiDB-lite"/>
    </source>
</evidence>
<dbReference type="InterPro" id="IPR010221">
    <property type="entry name" value="VCBS_dom"/>
</dbReference>
<dbReference type="NCBIfam" id="TIGR01965">
    <property type="entry name" value="VCBS_repeat"/>
    <property type="match status" value="18"/>
</dbReference>
<dbReference type="InterPro" id="IPR013783">
    <property type="entry name" value="Ig-like_fold"/>
</dbReference>
<name>A0A212L6L1_9BACT</name>
<feature type="compositionally biased region" description="Polar residues" evidence="1">
    <location>
        <begin position="1570"/>
        <end position="1580"/>
    </location>
</feature>
<dbReference type="Pfam" id="PF00353">
    <property type="entry name" value="HemolysinCabind"/>
    <property type="match status" value="2"/>
</dbReference>
<dbReference type="EMBL" id="FMJC01000002">
    <property type="protein sequence ID" value="SCM73214.1"/>
    <property type="molecule type" value="Genomic_DNA"/>
</dbReference>
<feature type="domain" description="Cadherin" evidence="2">
    <location>
        <begin position="2338"/>
        <end position="2443"/>
    </location>
</feature>
<protein>
    <recommendedName>
        <fullName evidence="2">Cadherin domain-containing protein</fullName>
    </recommendedName>
</protein>
<dbReference type="Gene3D" id="2.60.40.10">
    <property type="entry name" value="Immunoglobulins"/>
    <property type="match status" value="6"/>
</dbReference>
<dbReference type="RefSeq" id="WP_179980575.1">
    <property type="nucleotide sequence ID" value="NZ_LT608333.1"/>
</dbReference>
<evidence type="ECO:0000259" key="2">
    <source>
        <dbReference type="PROSITE" id="PS50268"/>
    </source>
</evidence>
<feature type="domain" description="Cadherin" evidence="2">
    <location>
        <begin position="1699"/>
        <end position="1804"/>
    </location>
</feature>
<accession>A0A212L6L1</accession>
<dbReference type="Gene3D" id="2.60.40.60">
    <property type="entry name" value="Cadherins"/>
    <property type="match status" value="1"/>
</dbReference>
<dbReference type="Pfam" id="PF17803">
    <property type="entry name" value="Cadherin_4"/>
    <property type="match status" value="5"/>
</dbReference>
<dbReference type="InterPro" id="IPR001343">
    <property type="entry name" value="Hemolysn_Ca-bd"/>
</dbReference>
<dbReference type="InterPro" id="IPR018511">
    <property type="entry name" value="Hemolysin-typ_Ca-bd_CS"/>
</dbReference>
<dbReference type="InterPro" id="IPR040853">
    <property type="entry name" value="RapA2_cadherin-like"/>
</dbReference>
<feature type="region of interest" description="Disordered" evidence="1">
    <location>
        <begin position="1564"/>
        <end position="1588"/>
    </location>
</feature>
<dbReference type="PRINTS" id="PR00313">
    <property type="entry name" value="CABNDNGRPT"/>
</dbReference>
<feature type="region of interest" description="Disordered" evidence="1">
    <location>
        <begin position="814"/>
        <end position="850"/>
    </location>
</feature>
<dbReference type="GO" id="GO:0016020">
    <property type="term" value="C:membrane"/>
    <property type="evidence" value="ECO:0007669"/>
    <property type="project" value="InterPro"/>
</dbReference>
<feature type="region of interest" description="Disordered" evidence="1">
    <location>
        <begin position="170"/>
        <end position="189"/>
    </location>
</feature>
<dbReference type="InterPro" id="IPR011049">
    <property type="entry name" value="Serralysin-like_metalloprot_C"/>
</dbReference>
<dbReference type="SUPFAM" id="SSF51120">
    <property type="entry name" value="beta-Roll"/>
    <property type="match status" value="1"/>
</dbReference>
<feature type="domain" description="Cadherin" evidence="2">
    <location>
        <begin position="1804"/>
        <end position="1923"/>
    </location>
</feature>
<dbReference type="PROSITE" id="PS50268">
    <property type="entry name" value="CADHERIN_2"/>
    <property type="match status" value="5"/>
</dbReference>
<dbReference type="PROSITE" id="PS00330">
    <property type="entry name" value="HEMOLYSIN_CALCIUM"/>
    <property type="match status" value="1"/>
</dbReference>
<proteinExistence type="predicted"/>
<gene>
    <name evidence="3" type="ORF">KL86DES1_21140</name>
</gene>
<dbReference type="SMART" id="SM00112">
    <property type="entry name" value="CA"/>
    <property type="match status" value="5"/>
</dbReference>
<dbReference type="GO" id="GO:0007156">
    <property type="term" value="P:homophilic cell adhesion via plasma membrane adhesion molecules"/>
    <property type="evidence" value="ECO:0007669"/>
    <property type="project" value="InterPro"/>
</dbReference>
<dbReference type="CDD" id="cd11304">
    <property type="entry name" value="Cadherin_repeat"/>
    <property type="match status" value="2"/>
</dbReference>
<organism evidence="3">
    <name type="scientific">uncultured Desulfovibrio sp</name>
    <dbReference type="NCBI Taxonomy" id="167968"/>
    <lineage>
        <taxon>Bacteria</taxon>
        <taxon>Pseudomonadati</taxon>
        <taxon>Thermodesulfobacteriota</taxon>
        <taxon>Desulfovibrionia</taxon>
        <taxon>Desulfovibrionales</taxon>
        <taxon>Desulfovibrionaceae</taxon>
        <taxon>Desulfovibrio</taxon>
        <taxon>environmental samples</taxon>
    </lineage>
</organism>
<sequence>MADVKLSRPAQGQHIVVPSTPDARMILDFSADQVNIDRPEGSNSLFFQFGDGASIELQNFYTAYNKEEMPEFQIDGQIIAGTDFFQAFGPDLLPAAGPAASAERGARYSEYANMNLAEGTWHLNELDYRLAFDGRQSTDEWQHGVIDNLAPTFSTGGAPITLGLTETGWDGKSPASPAPSVTGSFTVQDPDGDSLTATVAIGGKTVVVSLAGPTTVESDYGSLVITPKGGGSNVTFNFEYTLKEEPYSKTDQLAQGEQVTDGIVITVNDGMGHTVTQPINVVITGSNDAPDITGVSNVLTFKEGGVYADGKPLSNTPLNADENTAVAGTATLSGLITAHDPDHGAQLYFGLTDANGNLLDMTNVNANGSLKGVFVIGTVNNPDNSTSAVTVTGISEHDGKTTIHTDYGDLVLEKTGDESATYTFSLTNTTGEGATNKLAEGQTVKLNFEPYVRDEHGVVDSSVSTLRDGTVVGNTINVVIEGTNDAPIITQNFWSPSDPADADNTTHSVTVSEAADDIAHSTVSGTFVASDVDNGDHLTYGLVRNDGSGDLFMHNTVYVVLNSDGKTFTTTAEASTDATKNNYVGEFHLISAVAPASGVNYEFTLYNESPAVQGMQKGDSQNVSVVLTARDSFGAYVQESISVTVKGANDTPVITKAPLLTDVDLNVVEEGVKAVAGKEPNTYFAGTSEDVDPKHSFTVTDVDNNDKQTVSITVTDRDGNPVSLPVTDDGKGNYTVTTPEGTFTLEAGKPNVGDSGSSQTYTYSYVIDNDAADNLDEGEKRKYIFTVTIEDSKGASDSQTIGLTVTGTNDKPVLTITPTSGDKGELTEDVTTTSSGKWAVTDPDQDGNKQTISVSGMGKAASGDMDTKARTGDPVVVTTDYGKLTLKPDGTYTYELDENKNNLVVQGLGAGQSHTETFNVTTTDKHGAHDNHTITVTINGSNDKPVIDNSSITSVSVVEAGVQGSRNPASPNADYCGTEIATGRIVATDVDDNDKGKLNFSVADDGKGKYGTLTLDATTGEYKYKLDNDNDKANSLNEGQKVTETFTVTVNDAHGGSASQEITVNITGANDRPALSLSPPSAILKEGSDATSTGKFEVVDPDQDGAFKEFTNGKANQIYSIASGSDVTTGTGVVTYTTEYGTLTVNPNGTYEYVLNNDSHKVKNLGATEKHVETFNVKVTDLHGSFDTETVEFTIQGTNNAPSISGKTSGALTVKEAGVTSGTETTIPHYANQVENGTTTATGSFTVKDMDTHDTLTATLTSNSTTITVPDMSGAGVWTVDDAYGTLTITGVRSVSATDGSESITYTYTYEIDQTKANALAEDKPETLDYHISVTDGRSDPVTHDIKITVQGTNDAPTVTAETLTLKDDGCQDGGNTDMPSGTGVPAAHGTSYVASVEGALKGVDSDQGASLTYGLVNTTSGTGAYKHLGTDSGELSKGTVAGTFVKDGATQTTAISAEMDASTGAYPGTGVVATVISVYAEGKPHTADNLYGTLYLNEATGKYTFTLATGSSVVNALGSGETLTLNFQAVAVDEHSASSNAITVPIVIYGTNDKPSLVLPDEASRTVQEDVTTSVSGNVGNEDADVNDTHTYSIRNTNADVLTLKGEHGTLVITKSGAYTYYLNNDDKSVQSLDAASTPLQDTFTIRVTDNYGAWDEKPLTIFIKGSNDAPVFSTSSVVDEVKEAGQGDPYGNVNNSGSPTTTGTIAATDVDAGEHLTYSFKVGSGNSATYPTTITTQYGTVAIDPTTGVYTYTLNDNDVVNMLQAGQTVADTFTVVAKDPTGLSAEQKLIVNVIGTNDRPIINAVDNLTLKEDSGEYTKTGSVSATDIDLPEGKSLSYSLVEHASGRLVQTEQLSGKYGYLELDQNTGTYTYHLDNTKIQNLGVGESIVERFDVRVTDNLGAYSDSVITVTINGADDKPSITSASSNMTEDTTKVTGSVEWRDTDTSDTLHNVSLNQAPKNTYVDDAGHAHEVIKGTYGDLDLDASTGSYTYTLTTSKVQYLNEGQSLRENFPITLTTGNSTGSSSIVGGIAITINGSDDAPYFTDSGFKSFDGTWNGGDVGGNVLGLWGSASTSGQVYAADVDNHYYGESAGPGQTETKHSELTFHFAGNTQTYKGEYGSITLDPNTGKYVYMLDVGCEKYVNLHIWDTKSETFTVFVTDSQGKTDSMVIKFNVVGSWEAPGSGITSPYKLAADPLGVAEDNGTIDPAGYHADGVTSSGTVSAKPSGLTDFGTYFFFRSRDGGETNSADNQYQTAFGKYGSLILDRETGKYTYVLNNNSATVQSLGVSDHPVESFTVYDARGDLTVIKVTVNGTNDQPLITEIDSSLSVTQGNAGSEVSTVGHVLGTDVDTADMEHLKYFLVDKDGKSVASLDTTYGKMIINQNTGKYTYTLTTTTDINADQSLTDTITVRVDDGHGLSNSTVEQKVAVLITGTNNAPTLTTTGLSVVEDTKVVDGAVASVADDTKGWHFGVGNSSTTPSSDILASGKYGTLTIDATTGSYSYRLDNALDAVQKLKSGEALTDELFITVTDKHGASTVESVLITINGTSDDPKLSVDTPILKVTEAADSKRASGTAAAIDVDHGSTFTYSAKTEDGSSVSEIKNDYGSFTVDASTGEYFFILNNDSEAVRLLNVGNVKELSFTIMVKADTGTFAEQVVKVTIAGTNTAPEVKTTEGSVTEDTTLTATGFVNIVDSDDATGFRYSFEDGSLRKVTDYGTVTLDSNSGKYTYTLNNNSLVVQQMGAATEHKEDFAIKVTDPHGATGTGQLSIVVHGTNDAPVITASSYDAEHKGGTFAFSDADNGDIHTLSVNIGGVSAIAVKDSASDAYIAHTQIGDFAFTRNGTDTSGSGQQWSYTFAADVTLAASMRVGTHEDYSISFGVNDGYLHDPVLGTSLNVSVNGTNAAPVAVDVDNGLLFGHVSATNKESFDTLTFQADKSGSHHGDMQMSTDGNYEYALGTTESDLGAFQKAYDDSFDGHVYDHFAFSVTDGHEISGESSHLGRLSIDLHSGAKLDASGGLLLFAQENSTTHNYEAAGGAGNDILIGGSHDDFLYGGAGDDILYGGACNDHLYGGDGNDHLYGGAGNDFLDGGAGVNHLYGGDGNDVFVFHPNDVIVGGSIDSNGNLVDNNIDILLVSNDDRGDLSIDDLFTHTKGIEVVVTGTGVDSLTDMHALLAKGMTIENNQLVLDHDEWHVGKSASDGAPYEWTNTAGDLTVTVHHTDNEEMVKNTMVTLTS</sequence>
<feature type="domain" description="Cadherin" evidence="2">
    <location>
        <begin position="679"/>
        <end position="814"/>
    </location>
</feature>
<evidence type="ECO:0000313" key="3">
    <source>
        <dbReference type="EMBL" id="SCM73214.1"/>
    </source>
</evidence>
<feature type="domain" description="Cadherin" evidence="2">
    <location>
        <begin position="977"/>
        <end position="1082"/>
    </location>
</feature>
<dbReference type="InterPro" id="IPR002126">
    <property type="entry name" value="Cadherin-like_dom"/>
</dbReference>
<dbReference type="GO" id="GO:0005509">
    <property type="term" value="F:calcium ion binding"/>
    <property type="evidence" value="ECO:0007669"/>
    <property type="project" value="InterPro"/>
</dbReference>
<reference evidence="3" key="1">
    <citation type="submission" date="2016-08" db="EMBL/GenBank/DDBJ databases">
        <authorList>
            <person name="Seilhamer J.J."/>
        </authorList>
    </citation>
    <scope>NUCLEOTIDE SEQUENCE</scope>
    <source>
        <strain evidence="3">86-1</strain>
    </source>
</reference>